<proteinExistence type="predicted"/>
<evidence type="ECO:0000256" key="4">
    <source>
        <dbReference type="ARBA" id="ARBA00022741"/>
    </source>
</evidence>
<reference evidence="8 9" key="1">
    <citation type="submission" date="2022-01" db="EMBL/GenBank/DDBJ databases">
        <authorList>
            <person name="Xiong W."/>
            <person name="Schranz E."/>
        </authorList>
    </citation>
    <scope>NUCLEOTIDE SEQUENCE [LARGE SCALE GENOMIC DNA]</scope>
</reference>
<keyword evidence="6" id="KW-0694">RNA-binding</keyword>
<comment type="caution">
    <text evidence="8">The sequence shown here is derived from an EMBL/GenBank/DDBJ whole genome shotgun (WGS) entry which is preliminary data.</text>
</comment>
<evidence type="ECO:0000256" key="7">
    <source>
        <dbReference type="ARBA" id="ARBA00023157"/>
    </source>
</evidence>
<dbReference type="PANTHER" id="PTHR43052:SF1">
    <property type="entry name" value="TRNA-5-TAURINOMETHYLURIDINE 2-SULFURTRANSFERASE"/>
    <property type="match status" value="1"/>
</dbReference>
<keyword evidence="4" id="KW-0547">Nucleotide-binding</keyword>
<dbReference type="GO" id="GO:0000049">
    <property type="term" value="F:tRNA binding"/>
    <property type="evidence" value="ECO:0007669"/>
    <property type="project" value="UniProtKB-KW"/>
</dbReference>
<dbReference type="AlphaFoldDB" id="A0AAU9PVU2"/>
<dbReference type="GO" id="GO:0008033">
    <property type="term" value="P:tRNA processing"/>
    <property type="evidence" value="ECO:0007669"/>
    <property type="project" value="UniProtKB-KW"/>
</dbReference>
<dbReference type="Gene3D" id="3.40.50.620">
    <property type="entry name" value="HUPs"/>
    <property type="match status" value="1"/>
</dbReference>
<dbReference type="GO" id="GO:0016740">
    <property type="term" value="F:transferase activity"/>
    <property type="evidence" value="ECO:0007669"/>
    <property type="project" value="UniProtKB-KW"/>
</dbReference>
<keyword evidence="9" id="KW-1185">Reference proteome</keyword>
<dbReference type="Pfam" id="PF03054">
    <property type="entry name" value="tRNA_Me_trans"/>
    <property type="match status" value="1"/>
</dbReference>
<gene>
    <name evidence="8" type="ORF">LVIROSA_LOCUS39720</name>
</gene>
<name>A0AAU9PVU2_9ASTR</name>
<evidence type="ECO:0000256" key="1">
    <source>
        <dbReference type="ARBA" id="ARBA00022555"/>
    </source>
</evidence>
<accession>A0AAU9PVU2</accession>
<evidence type="ECO:0000256" key="5">
    <source>
        <dbReference type="ARBA" id="ARBA00022840"/>
    </source>
</evidence>
<dbReference type="PANTHER" id="PTHR43052">
    <property type="match status" value="1"/>
</dbReference>
<keyword evidence="7" id="KW-1015">Disulfide bond</keyword>
<keyword evidence="5" id="KW-0067">ATP-binding</keyword>
<sequence length="224" mass="25884">MLRVSYLIYEYKCDCTPNPDVLCNTRFKFGAFMDAISNMDFEFVASGHYAKVIHPLTDETNELSFLQLSKDMVCCSERCKKIIWFLYQEIITLLIKEGDHFVLDPLWINGYPPHNLNHLRCKVRHGPVFYDCSLHIEEKDVIGTVQLPEGDQGRSWPICSFLSKELCVGSGVGKEEKLDKFELPAKINCCQIKTPEFALVTATLKLKREQLKAKFKDDMQKLYE</sequence>
<evidence type="ECO:0000313" key="9">
    <source>
        <dbReference type="Proteomes" id="UP001157418"/>
    </source>
</evidence>
<evidence type="ECO:0000256" key="2">
    <source>
        <dbReference type="ARBA" id="ARBA00022679"/>
    </source>
</evidence>
<evidence type="ECO:0000256" key="6">
    <source>
        <dbReference type="ARBA" id="ARBA00022884"/>
    </source>
</evidence>
<dbReference type="InterPro" id="IPR051305">
    <property type="entry name" value="tRNA_2-thiouridylase_MnmA"/>
</dbReference>
<dbReference type="GO" id="GO:0005524">
    <property type="term" value="F:ATP binding"/>
    <property type="evidence" value="ECO:0007669"/>
    <property type="project" value="UniProtKB-KW"/>
</dbReference>
<keyword evidence="1" id="KW-0820">tRNA-binding</keyword>
<evidence type="ECO:0000256" key="3">
    <source>
        <dbReference type="ARBA" id="ARBA00022694"/>
    </source>
</evidence>
<dbReference type="InterPro" id="IPR014729">
    <property type="entry name" value="Rossmann-like_a/b/a_fold"/>
</dbReference>
<keyword evidence="2" id="KW-0808">Transferase</keyword>
<organism evidence="8 9">
    <name type="scientific">Lactuca virosa</name>
    <dbReference type="NCBI Taxonomy" id="75947"/>
    <lineage>
        <taxon>Eukaryota</taxon>
        <taxon>Viridiplantae</taxon>
        <taxon>Streptophyta</taxon>
        <taxon>Embryophyta</taxon>
        <taxon>Tracheophyta</taxon>
        <taxon>Spermatophyta</taxon>
        <taxon>Magnoliopsida</taxon>
        <taxon>eudicotyledons</taxon>
        <taxon>Gunneridae</taxon>
        <taxon>Pentapetalae</taxon>
        <taxon>asterids</taxon>
        <taxon>campanulids</taxon>
        <taxon>Asterales</taxon>
        <taxon>Asteraceae</taxon>
        <taxon>Cichorioideae</taxon>
        <taxon>Cichorieae</taxon>
        <taxon>Lactucinae</taxon>
        <taxon>Lactuca</taxon>
    </lineage>
</organism>
<evidence type="ECO:0000313" key="8">
    <source>
        <dbReference type="EMBL" id="CAH1454550.1"/>
    </source>
</evidence>
<dbReference type="EMBL" id="CAKMRJ010005745">
    <property type="protein sequence ID" value="CAH1454550.1"/>
    <property type="molecule type" value="Genomic_DNA"/>
</dbReference>
<protein>
    <submittedName>
        <fullName evidence="8">Uncharacterized protein</fullName>
    </submittedName>
</protein>
<dbReference type="Proteomes" id="UP001157418">
    <property type="component" value="Unassembled WGS sequence"/>
</dbReference>
<keyword evidence="3" id="KW-0819">tRNA processing</keyword>